<dbReference type="InterPro" id="IPR030868">
    <property type="entry name" value="MqnA"/>
</dbReference>
<keyword evidence="1" id="KW-0474">Menaquinone biosynthesis</keyword>
<dbReference type="GO" id="GO:0009234">
    <property type="term" value="P:menaquinone biosynthetic process"/>
    <property type="evidence" value="ECO:0007669"/>
    <property type="project" value="UniProtKB-KW"/>
</dbReference>
<protein>
    <recommendedName>
        <fullName evidence="4">Chorismate dehydratase</fullName>
    </recommendedName>
</protein>
<evidence type="ECO:0000256" key="2">
    <source>
        <dbReference type="ARBA" id="ARBA00023239"/>
    </source>
</evidence>
<name>A0A383A7F7_9ZZZZ</name>
<dbReference type="PANTHER" id="PTHR37690:SF1">
    <property type="entry name" value="CHORISMATE DEHYDRATASE"/>
    <property type="match status" value="1"/>
</dbReference>
<dbReference type="PANTHER" id="PTHR37690">
    <property type="entry name" value="CHORISMATE DEHYDRATASE"/>
    <property type="match status" value="1"/>
</dbReference>
<dbReference type="CDD" id="cd13634">
    <property type="entry name" value="PBP2_Sco4506"/>
    <property type="match status" value="1"/>
</dbReference>
<evidence type="ECO:0000313" key="3">
    <source>
        <dbReference type="EMBL" id="SVE03796.1"/>
    </source>
</evidence>
<proteinExistence type="predicted"/>
<dbReference type="EMBL" id="UINC01189902">
    <property type="protein sequence ID" value="SVE03796.1"/>
    <property type="molecule type" value="Genomic_DNA"/>
</dbReference>
<dbReference type="Gene3D" id="3.40.190.10">
    <property type="entry name" value="Periplasmic binding protein-like II"/>
    <property type="match status" value="2"/>
</dbReference>
<feature type="non-terminal residue" evidence="3">
    <location>
        <position position="1"/>
    </location>
</feature>
<accession>A0A383A7F7</accession>
<dbReference type="InterPro" id="IPR003773">
    <property type="entry name" value="Menaquinone_biosynth"/>
</dbReference>
<keyword evidence="2" id="KW-0456">Lyase</keyword>
<dbReference type="GO" id="GO:0016829">
    <property type="term" value="F:lyase activity"/>
    <property type="evidence" value="ECO:0007669"/>
    <property type="project" value="UniProtKB-KW"/>
</dbReference>
<reference evidence="3" key="1">
    <citation type="submission" date="2018-05" db="EMBL/GenBank/DDBJ databases">
        <authorList>
            <person name="Lanie J.A."/>
            <person name="Ng W.-L."/>
            <person name="Kazmierczak K.M."/>
            <person name="Andrzejewski T.M."/>
            <person name="Davidsen T.M."/>
            <person name="Wayne K.J."/>
            <person name="Tettelin H."/>
            <person name="Glass J.I."/>
            <person name="Rusch D."/>
            <person name="Podicherti R."/>
            <person name="Tsui H.-C.T."/>
            <person name="Winkler M.E."/>
        </authorList>
    </citation>
    <scope>NUCLEOTIDE SEQUENCE</scope>
</reference>
<evidence type="ECO:0000256" key="1">
    <source>
        <dbReference type="ARBA" id="ARBA00022428"/>
    </source>
</evidence>
<evidence type="ECO:0008006" key="4">
    <source>
        <dbReference type="Google" id="ProtNLM"/>
    </source>
</evidence>
<dbReference type="SUPFAM" id="SSF53850">
    <property type="entry name" value="Periplasmic binding protein-like II"/>
    <property type="match status" value="1"/>
</dbReference>
<dbReference type="AlphaFoldDB" id="A0A383A7F7"/>
<gene>
    <name evidence="3" type="ORF">METZ01_LOCUS456650</name>
</gene>
<organism evidence="3">
    <name type="scientific">marine metagenome</name>
    <dbReference type="NCBI Taxonomy" id="408172"/>
    <lineage>
        <taxon>unclassified sequences</taxon>
        <taxon>metagenomes</taxon>
        <taxon>ecological metagenomes</taxon>
    </lineage>
</organism>
<dbReference type="Pfam" id="PF02621">
    <property type="entry name" value="VitK2_biosynth"/>
    <property type="match status" value="1"/>
</dbReference>
<sequence>QIDFVVPSALAEKLRAGELDAALVSITEALFHEGYDILDGVAVASDGPVKSVFLAHRQRLEEIQTVYCDTASLTSVNLLRVLLAERGINPVFEPLPDYAQASELENVLLIGNPGIDFLRAPHEHKIWDLGAAWKELSDLPFVYAVWALRRGCHDEVLRNKLLRAKENGINHLSEIIATHSDYDADFRQAYLGGHIRYDLGEREKAGLNKFIELLKTHSHQVVYEPKMIG</sequence>